<dbReference type="Proteomes" id="UP000007305">
    <property type="component" value="Chromosome 9"/>
</dbReference>
<feature type="compositionally biased region" description="Low complexity" evidence="1">
    <location>
        <begin position="90"/>
        <end position="99"/>
    </location>
</feature>
<name>A0A804RD91_MAIZE</name>
<accession>A0A804RD91</accession>
<evidence type="ECO:0000313" key="2">
    <source>
        <dbReference type="EnsemblPlants" id="Zm00001eb402550_P002"/>
    </source>
</evidence>
<feature type="compositionally biased region" description="Low complexity" evidence="1">
    <location>
        <begin position="159"/>
        <end position="175"/>
    </location>
</feature>
<protein>
    <submittedName>
        <fullName evidence="2">Uncharacterized protein</fullName>
    </submittedName>
</protein>
<sequence length="319" mass="35793">RVSAWTKDDGRPCWSPRRLHAPPAPRLAPAPRVRLRPLRAPLQGRILLHLLAHPRRRLLRVRHRGRLLQRRAPRRRRPRAVPRRRRLRRLLPGAVQGQEAVRRGGRQGGGHGPRQDQRHRPRAQQHRVRGHGAPRHGPAPRRPPRRRHRVQEGAVRVQAQEPVGEGAGEEALPGGPWRPRHQVSLPGRPDRHRRRRRRAGGLVQLEVHDAPQRRAGVEHEAGAGGAAPAQGGGDGRLRRQVGVGGARGAAAAAARRRGLRHGRPDHRRRPGGMLPLRHARVGVMRMWTNHASDGRSRSRSRKPNAEASTQLKSLPVELL</sequence>
<feature type="compositionally biased region" description="Basic and acidic residues" evidence="1">
    <location>
        <begin position="206"/>
        <end position="221"/>
    </location>
</feature>
<reference evidence="2" key="2">
    <citation type="submission" date="2019-07" db="EMBL/GenBank/DDBJ databases">
        <authorList>
            <person name="Seetharam A."/>
            <person name="Woodhouse M."/>
            <person name="Cannon E."/>
        </authorList>
    </citation>
    <scope>NUCLEOTIDE SEQUENCE [LARGE SCALE GENOMIC DNA]</scope>
    <source>
        <strain evidence="2">cv. B73</strain>
    </source>
</reference>
<feature type="region of interest" description="Disordered" evidence="1">
    <location>
        <begin position="69"/>
        <end position="274"/>
    </location>
</feature>
<reference evidence="3" key="1">
    <citation type="journal article" date="2009" name="Science">
        <title>The B73 maize genome: complexity, diversity, and dynamics.</title>
        <authorList>
            <person name="Schnable P.S."/>
            <person name="Ware D."/>
            <person name="Fulton R.S."/>
            <person name="Stein J.C."/>
            <person name="Wei F."/>
            <person name="Pasternak S."/>
            <person name="Liang C."/>
            <person name="Zhang J."/>
            <person name="Fulton L."/>
            <person name="Graves T.A."/>
            <person name="Minx P."/>
            <person name="Reily A.D."/>
            <person name="Courtney L."/>
            <person name="Kruchowski S.S."/>
            <person name="Tomlinson C."/>
            <person name="Strong C."/>
            <person name="Delehaunty K."/>
            <person name="Fronick C."/>
            <person name="Courtney B."/>
            <person name="Rock S.M."/>
            <person name="Belter E."/>
            <person name="Du F."/>
            <person name="Kim K."/>
            <person name="Abbott R.M."/>
            <person name="Cotton M."/>
            <person name="Levy A."/>
            <person name="Marchetto P."/>
            <person name="Ochoa K."/>
            <person name="Jackson S.M."/>
            <person name="Gillam B."/>
            <person name="Chen W."/>
            <person name="Yan L."/>
            <person name="Higginbotham J."/>
            <person name="Cardenas M."/>
            <person name="Waligorski J."/>
            <person name="Applebaum E."/>
            <person name="Phelps L."/>
            <person name="Falcone J."/>
            <person name="Kanchi K."/>
            <person name="Thane T."/>
            <person name="Scimone A."/>
            <person name="Thane N."/>
            <person name="Henke J."/>
            <person name="Wang T."/>
            <person name="Ruppert J."/>
            <person name="Shah N."/>
            <person name="Rotter K."/>
            <person name="Hodges J."/>
            <person name="Ingenthron E."/>
            <person name="Cordes M."/>
            <person name="Kohlberg S."/>
            <person name="Sgro J."/>
            <person name="Delgado B."/>
            <person name="Mead K."/>
            <person name="Chinwalla A."/>
            <person name="Leonard S."/>
            <person name="Crouse K."/>
            <person name="Collura K."/>
            <person name="Kudrna D."/>
            <person name="Currie J."/>
            <person name="He R."/>
            <person name="Angelova A."/>
            <person name="Rajasekar S."/>
            <person name="Mueller T."/>
            <person name="Lomeli R."/>
            <person name="Scara G."/>
            <person name="Ko A."/>
            <person name="Delaney K."/>
            <person name="Wissotski M."/>
            <person name="Lopez G."/>
            <person name="Campos D."/>
            <person name="Braidotti M."/>
            <person name="Ashley E."/>
            <person name="Golser W."/>
            <person name="Kim H."/>
            <person name="Lee S."/>
            <person name="Lin J."/>
            <person name="Dujmic Z."/>
            <person name="Kim W."/>
            <person name="Talag J."/>
            <person name="Zuccolo A."/>
            <person name="Fan C."/>
            <person name="Sebastian A."/>
            <person name="Kramer M."/>
            <person name="Spiegel L."/>
            <person name="Nascimento L."/>
            <person name="Zutavern T."/>
            <person name="Miller B."/>
            <person name="Ambroise C."/>
            <person name="Muller S."/>
            <person name="Spooner W."/>
            <person name="Narechania A."/>
            <person name="Ren L."/>
            <person name="Wei S."/>
            <person name="Kumari S."/>
            <person name="Faga B."/>
            <person name="Levy M.J."/>
            <person name="McMahan L."/>
            <person name="Van Buren P."/>
            <person name="Vaughn M.W."/>
            <person name="Ying K."/>
            <person name="Yeh C.-T."/>
            <person name="Emrich S.J."/>
            <person name="Jia Y."/>
            <person name="Kalyanaraman A."/>
            <person name="Hsia A.-P."/>
            <person name="Barbazuk W.B."/>
            <person name="Baucom R.S."/>
            <person name="Brutnell T.P."/>
            <person name="Carpita N.C."/>
            <person name="Chaparro C."/>
            <person name="Chia J.-M."/>
            <person name="Deragon J.-M."/>
            <person name="Estill J.C."/>
            <person name="Fu Y."/>
            <person name="Jeddeloh J.A."/>
            <person name="Han Y."/>
            <person name="Lee H."/>
            <person name="Li P."/>
            <person name="Lisch D.R."/>
            <person name="Liu S."/>
            <person name="Liu Z."/>
            <person name="Nagel D.H."/>
            <person name="McCann M.C."/>
            <person name="SanMiguel P."/>
            <person name="Myers A.M."/>
            <person name="Nettleton D."/>
            <person name="Nguyen J."/>
            <person name="Penning B.W."/>
            <person name="Ponnala L."/>
            <person name="Schneider K.L."/>
            <person name="Schwartz D.C."/>
            <person name="Sharma A."/>
            <person name="Soderlund C."/>
            <person name="Springer N.M."/>
            <person name="Sun Q."/>
            <person name="Wang H."/>
            <person name="Waterman M."/>
            <person name="Westerman R."/>
            <person name="Wolfgruber T.K."/>
            <person name="Yang L."/>
            <person name="Yu Y."/>
            <person name="Zhang L."/>
            <person name="Zhou S."/>
            <person name="Zhu Q."/>
            <person name="Bennetzen J.L."/>
            <person name="Dawe R.K."/>
            <person name="Jiang J."/>
            <person name="Jiang N."/>
            <person name="Presting G.G."/>
            <person name="Wessler S.R."/>
            <person name="Aluru S."/>
            <person name="Martienssen R.A."/>
            <person name="Clifton S.W."/>
            <person name="McCombie W.R."/>
            <person name="Wing R.A."/>
            <person name="Wilson R.K."/>
        </authorList>
    </citation>
    <scope>NUCLEOTIDE SEQUENCE [LARGE SCALE GENOMIC DNA]</scope>
    <source>
        <strain evidence="3">cv. B73</strain>
    </source>
</reference>
<evidence type="ECO:0000313" key="3">
    <source>
        <dbReference type="Proteomes" id="UP000007305"/>
    </source>
</evidence>
<dbReference type="Gramene" id="Zm00001eb402550_T002">
    <property type="protein sequence ID" value="Zm00001eb402550_P002"/>
    <property type="gene ID" value="Zm00001eb402550"/>
</dbReference>
<evidence type="ECO:0000256" key="1">
    <source>
        <dbReference type="SAM" id="MobiDB-lite"/>
    </source>
</evidence>
<organism evidence="2 3">
    <name type="scientific">Zea mays</name>
    <name type="common">Maize</name>
    <dbReference type="NCBI Taxonomy" id="4577"/>
    <lineage>
        <taxon>Eukaryota</taxon>
        <taxon>Viridiplantae</taxon>
        <taxon>Streptophyta</taxon>
        <taxon>Embryophyta</taxon>
        <taxon>Tracheophyta</taxon>
        <taxon>Spermatophyta</taxon>
        <taxon>Magnoliopsida</taxon>
        <taxon>Liliopsida</taxon>
        <taxon>Poales</taxon>
        <taxon>Poaceae</taxon>
        <taxon>PACMAD clade</taxon>
        <taxon>Panicoideae</taxon>
        <taxon>Andropogonodae</taxon>
        <taxon>Andropogoneae</taxon>
        <taxon>Tripsacinae</taxon>
        <taxon>Zea</taxon>
    </lineage>
</organism>
<proteinExistence type="predicted"/>
<dbReference type="AlphaFoldDB" id="A0A804RD91"/>
<feature type="compositionally biased region" description="Gly residues" evidence="1">
    <location>
        <begin position="222"/>
        <end position="234"/>
    </location>
</feature>
<dbReference type="EnsemblPlants" id="Zm00001eb402550_T002">
    <property type="protein sequence ID" value="Zm00001eb402550_P002"/>
    <property type="gene ID" value="Zm00001eb402550"/>
</dbReference>
<reference evidence="2" key="3">
    <citation type="submission" date="2021-05" db="UniProtKB">
        <authorList>
            <consortium name="EnsemblPlants"/>
        </authorList>
    </citation>
    <scope>IDENTIFICATION</scope>
    <source>
        <strain evidence="2">cv. B73</strain>
    </source>
</reference>
<gene>
    <name evidence="2" type="primary">LOC100383815</name>
</gene>
<keyword evidence="3" id="KW-1185">Reference proteome</keyword>
<feature type="region of interest" description="Disordered" evidence="1">
    <location>
        <begin position="288"/>
        <end position="319"/>
    </location>
</feature>
<feature type="compositionally biased region" description="Basic residues" evidence="1">
    <location>
        <begin position="119"/>
        <end position="149"/>
    </location>
</feature>
<dbReference type="InParanoid" id="A0A804RD91"/>
<feature type="compositionally biased region" description="Basic residues" evidence="1">
    <location>
        <begin position="190"/>
        <end position="199"/>
    </location>
</feature>
<feature type="compositionally biased region" description="Basic residues" evidence="1">
    <location>
        <begin position="254"/>
        <end position="270"/>
    </location>
</feature>
<feature type="compositionally biased region" description="Basic residues" evidence="1">
    <location>
        <begin position="69"/>
        <end position="89"/>
    </location>
</feature>